<feature type="transmembrane region" description="Helical" evidence="5">
    <location>
        <begin position="120"/>
        <end position="139"/>
    </location>
</feature>
<keyword evidence="7" id="KW-1185">Reference proteome</keyword>
<accession>A0ABZ2KI60</accession>
<keyword evidence="2 5" id="KW-0812">Transmembrane</keyword>
<proteinExistence type="predicted"/>
<dbReference type="EMBL" id="CP089982">
    <property type="protein sequence ID" value="WXA98368.1"/>
    <property type="molecule type" value="Genomic_DNA"/>
</dbReference>
<dbReference type="InterPro" id="IPR051907">
    <property type="entry name" value="DoxX-like_oxidoreductase"/>
</dbReference>
<organism evidence="6 7">
    <name type="scientific">Pendulispora brunnea</name>
    <dbReference type="NCBI Taxonomy" id="2905690"/>
    <lineage>
        <taxon>Bacteria</taxon>
        <taxon>Pseudomonadati</taxon>
        <taxon>Myxococcota</taxon>
        <taxon>Myxococcia</taxon>
        <taxon>Myxococcales</taxon>
        <taxon>Sorangiineae</taxon>
        <taxon>Pendulisporaceae</taxon>
        <taxon>Pendulispora</taxon>
    </lineage>
</organism>
<evidence type="ECO:0000313" key="7">
    <source>
        <dbReference type="Proteomes" id="UP001379533"/>
    </source>
</evidence>
<dbReference type="PANTHER" id="PTHR33452">
    <property type="entry name" value="OXIDOREDUCTASE CATD-RELATED"/>
    <property type="match status" value="1"/>
</dbReference>
<dbReference type="InterPro" id="IPR002995">
    <property type="entry name" value="Surf4"/>
</dbReference>
<evidence type="ECO:0000256" key="3">
    <source>
        <dbReference type="ARBA" id="ARBA00022989"/>
    </source>
</evidence>
<dbReference type="PANTHER" id="PTHR33452:SF1">
    <property type="entry name" value="INNER MEMBRANE PROTEIN YPHA-RELATED"/>
    <property type="match status" value="1"/>
</dbReference>
<feature type="transmembrane region" description="Helical" evidence="5">
    <location>
        <begin position="86"/>
        <end position="108"/>
    </location>
</feature>
<gene>
    <name evidence="6" type="ORF">LZC95_16210</name>
</gene>
<feature type="transmembrane region" description="Helical" evidence="5">
    <location>
        <begin position="52"/>
        <end position="80"/>
    </location>
</feature>
<evidence type="ECO:0000256" key="1">
    <source>
        <dbReference type="ARBA" id="ARBA00004141"/>
    </source>
</evidence>
<dbReference type="Proteomes" id="UP001379533">
    <property type="component" value="Chromosome"/>
</dbReference>
<keyword evidence="3 5" id="KW-1133">Transmembrane helix</keyword>
<comment type="subcellular location">
    <subcellularLocation>
        <location evidence="1">Membrane</location>
        <topology evidence="1">Multi-pass membrane protein</topology>
    </subcellularLocation>
</comment>
<feature type="transmembrane region" description="Helical" evidence="5">
    <location>
        <begin position="23"/>
        <end position="40"/>
    </location>
</feature>
<evidence type="ECO:0000256" key="2">
    <source>
        <dbReference type="ARBA" id="ARBA00022692"/>
    </source>
</evidence>
<name>A0ABZ2KI60_9BACT</name>
<evidence type="ECO:0000256" key="5">
    <source>
        <dbReference type="SAM" id="Phobius"/>
    </source>
</evidence>
<reference evidence="6 7" key="1">
    <citation type="submission" date="2021-12" db="EMBL/GenBank/DDBJ databases">
        <title>Discovery of the Pendulisporaceae a myxobacterial family with distinct sporulation behavior and unique specialized metabolism.</title>
        <authorList>
            <person name="Garcia R."/>
            <person name="Popoff A."/>
            <person name="Bader C.D."/>
            <person name="Loehr J."/>
            <person name="Walesch S."/>
            <person name="Walt C."/>
            <person name="Boldt J."/>
            <person name="Bunk B."/>
            <person name="Haeckl F.J.F.P.J."/>
            <person name="Gunesch A.P."/>
            <person name="Birkelbach J."/>
            <person name="Nuebel U."/>
            <person name="Pietschmann T."/>
            <person name="Bach T."/>
            <person name="Mueller R."/>
        </authorList>
    </citation>
    <scope>NUCLEOTIDE SEQUENCE [LARGE SCALE GENOMIC DNA]</scope>
    <source>
        <strain evidence="6 7">MSr12523</strain>
    </source>
</reference>
<sequence>MNNVIAEGVGNHDAAAQSTGQRYLVPVGRVFFSLIFLMSGPNHFSAQAIGYAAAAGVPLASVAVPLSGIIAFVGGLSIALGYKAKWGAWLIALFLVPVTLSLHNFWAFTDPMQQQIHMAMFMKNISMLGTALFITQVGSGPLSLDARKK</sequence>
<protein>
    <submittedName>
        <fullName evidence="6">DoxX family protein</fullName>
    </submittedName>
</protein>
<evidence type="ECO:0000256" key="4">
    <source>
        <dbReference type="ARBA" id="ARBA00023136"/>
    </source>
</evidence>
<dbReference type="Pfam" id="PF02077">
    <property type="entry name" value="SURF4"/>
    <property type="match status" value="1"/>
</dbReference>
<keyword evidence="4 5" id="KW-0472">Membrane</keyword>
<evidence type="ECO:0000313" key="6">
    <source>
        <dbReference type="EMBL" id="WXA98368.1"/>
    </source>
</evidence>
<dbReference type="RefSeq" id="WP_394848981.1">
    <property type="nucleotide sequence ID" value="NZ_CP089982.1"/>
</dbReference>